<comment type="similarity">
    <text evidence="1">Belongs to the LysR transcriptional regulatory family.</text>
</comment>
<sequence>MGENDWIILQTIHSERNITKAAEKLYLSQPALTYRLKQIEKEFGTKIVYRGKRGIEFTPQGEYLVQYAHNMLSLLRQTKEHMNNMDNKVRGTLRLGVSSLFARYQLAPILKNFLAQYPEVEINVTTGWSSAVIQSVFKEEVHVGIIRGDHNWPEQKMLLKEEKVCLVSDSPVPFEDLPNLPRINYSTDSSLKNLIQNWWNEMYRQPPLITMEVDRIETCLEMVQHGLGYGLFPSLCLHDRDNLFTADLLDRDGQPIIRKTSLIYRNTATRLSVIRAFVNFLAAN</sequence>
<dbReference type="GO" id="GO:0000976">
    <property type="term" value="F:transcription cis-regulatory region binding"/>
    <property type="evidence" value="ECO:0007669"/>
    <property type="project" value="TreeGrafter"/>
</dbReference>
<dbReference type="PROSITE" id="PS50931">
    <property type="entry name" value="HTH_LYSR"/>
    <property type="match status" value="1"/>
</dbReference>
<protein>
    <submittedName>
        <fullName evidence="6">Putative HTH-type transcriptional regulator YraN</fullName>
    </submittedName>
</protein>
<dbReference type="PRINTS" id="PR00039">
    <property type="entry name" value="HTHLYSR"/>
</dbReference>
<feature type="domain" description="HTH lysR-type" evidence="5">
    <location>
        <begin position="1"/>
        <end position="58"/>
    </location>
</feature>
<dbReference type="RefSeq" id="WP_200760733.1">
    <property type="nucleotide sequence ID" value="NZ_AP023366.1"/>
</dbReference>
<dbReference type="PANTHER" id="PTHR30126">
    <property type="entry name" value="HTH-TYPE TRANSCRIPTIONAL REGULATOR"/>
    <property type="match status" value="1"/>
</dbReference>
<dbReference type="InterPro" id="IPR000847">
    <property type="entry name" value="LysR_HTH_N"/>
</dbReference>
<proteinExistence type="inferred from homology"/>
<reference evidence="6 7" key="1">
    <citation type="submission" date="2020-08" db="EMBL/GenBank/DDBJ databases">
        <title>Complete Genome Sequence of Effusibacillus dendaii Strain skT53, Isolated from Farmland soil.</title>
        <authorList>
            <person name="Konishi T."/>
            <person name="Kawasaki H."/>
        </authorList>
    </citation>
    <scope>NUCLEOTIDE SEQUENCE [LARGE SCALE GENOMIC DNA]</scope>
    <source>
        <strain evidence="7">skT53</strain>
    </source>
</reference>
<evidence type="ECO:0000256" key="4">
    <source>
        <dbReference type="ARBA" id="ARBA00023163"/>
    </source>
</evidence>
<organism evidence="6 7">
    <name type="scientific">Effusibacillus dendaii</name>
    <dbReference type="NCBI Taxonomy" id="2743772"/>
    <lineage>
        <taxon>Bacteria</taxon>
        <taxon>Bacillati</taxon>
        <taxon>Bacillota</taxon>
        <taxon>Bacilli</taxon>
        <taxon>Bacillales</taxon>
        <taxon>Alicyclobacillaceae</taxon>
        <taxon>Effusibacillus</taxon>
    </lineage>
</organism>
<dbReference type="InterPro" id="IPR036390">
    <property type="entry name" value="WH_DNA-bd_sf"/>
</dbReference>
<evidence type="ECO:0000256" key="3">
    <source>
        <dbReference type="ARBA" id="ARBA00023125"/>
    </source>
</evidence>
<dbReference type="Pfam" id="PF00126">
    <property type="entry name" value="HTH_1"/>
    <property type="match status" value="1"/>
</dbReference>
<dbReference type="SUPFAM" id="SSF46785">
    <property type="entry name" value="Winged helix' DNA-binding domain"/>
    <property type="match status" value="1"/>
</dbReference>
<accession>A0A7I8DCU0</accession>
<keyword evidence="2" id="KW-0805">Transcription regulation</keyword>
<dbReference type="InterPro" id="IPR005119">
    <property type="entry name" value="LysR_subst-bd"/>
</dbReference>
<dbReference type="EMBL" id="AP023366">
    <property type="protein sequence ID" value="BCJ86769.1"/>
    <property type="molecule type" value="Genomic_DNA"/>
</dbReference>
<dbReference type="KEGG" id="eff:skT53_17540"/>
<gene>
    <name evidence="6" type="primary">yraN</name>
    <name evidence="6" type="ORF">skT53_17540</name>
</gene>
<keyword evidence="7" id="KW-1185">Reference proteome</keyword>
<evidence type="ECO:0000259" key="5">
    <source>
        <dbReference type="PROSITE" id="PS50931"/>
    </source>
</evidence>
<dbReference type="Gene3D" id="1.10.10.10">
    <property type="entry name" value="Winged helix-like DNA-binding domain superfamily/Winged helix DNA-binding domain"/>
    <property type="match status" value="1"/>
</dbReference>
<name>A0A7I8DCU0_9BACL</name>
<dbReference type="PANTHER" id="PTHR30126:SF78">
    <property type="entry name" value="HTH LYSR-TYPE DOMAIN-CONTAINING PROTEIN"/>
    <property type="match status" value="1"/>
</dbReference>
<dbReference type="Proteomes" id="UP000593802">
    <property type="component" value="Chromosome"/>
</dbReference>
<evidence type="ECO:0000313" key="6">
    <source>
        <dbReference type="EMBL" id="BCJ86769.1"/>
    </source>
</evidence>
<dbReference type="InterPro" id="IPR036388">
    <property type="entry name" value="WH-like_DNA-bd_sf"/>
</dbReference>
<dbReference type="Gene3D" id="3.40.190.290">
    <property type="match status" value="1"/>
</dbReference>
<keyword evidence="4" id="KW-0804">Transcription</keyword>
<evidence type="ECO:0000256" key="1">
    <source>
        <dbReference type="ARBA" id="ARBA00009437"/>
    </source>
</evidence>
<dbReference type="CDD" id="cd05466">
    <property type="entry name" value="PBP2_LTTR_substrate"/>
    <property type="match status" value="1"/>
</dbReference>
<dbReference type="AlphaFoldDB" id="A0A7I8DCU0"/>
<evidence type="ECO:0000313" key="7">
    <source>
        <dbReference type="Proteomes" id="UP000593802"/>
    </source>
</evidence>
<dbReference type="Pfam" id="PF03466">
    <property type="entry name" value="LysR_substrate"/>
    <property type="match status" value="1"/>
</dbReference>
<dbReference type="SUPFAM" id="SSF53850">
    <property type="entry name" value="Periplasmic binding protein-like II"/>
    <property type="match status" value="1"/>
</dbReference>
<dbReference type="GO" id="GO:0003700">
    <property type="term" value="F:DNA-binding transcription factor activity"/>
    <property type="evidence" value="ECO:0007669"/>
    <property type="project" value="InterPro"/>
</dbReference>
<keyword evidence="3" id="KW-0238">DNA-binding</keyword>
<evidence type="ECO:0000256" key="2">
    <source>
        <dbReference type="ARBA" id="ARBA00023015"/>
    </source>
</evidence>